<keyword evidence="3" id="KW-0812">Transmembrane</keyword>
<evidence type="ECO:0000256" key="9">
    <source>
        <dbReference type="ARBA" id="ARBA00023180"/>
    </source>
</evidence>
<keyword evidence="7" id="KW-0472">Membrane</keyword>
<evidence type="ECO:0000256" key="2">
    <source>
        <dbReference type="ARBA" id="ARBA00008921"/>
    </source>
</evidence>
<keyword evidence="6" id="KW-1133">Transmembrane helix</keyword>
<evidence type="ECO:0000256" key="1">
    <source>
        <dbReference type="ARBA" id="ARBA00004479"/>
    </source>
</evidence>
<dbReference type="PROSITE" id="PS50853">
    <property type="entry name" value="FN3"/>
    <property type="match status" value="1"/>
</dbReference>
<name>A0A9B0WUG0_CHRAS</name>
<keyword evidence="13" id="KW-1185">Reference proteome</keyword>
<dbReference type="RefSeq" id="XP_006867677.1">
    <property type="nucleotide sequence ID" value="XM_006867615.1"/>
</dbReference>
<evidence type="ECO:0000256" key="6">
    <source>
        <dbReference type="ARBA" id="ARBA00022989"/>
    </source>
</evidence>
<dbReference type="Pfam" id="PF06328">
    <property type="entry name" value="Lep_receptor_Ig"/>
    <property type="match status" value="1"/>
</dbReference>
<dbReference type="Proteomes" id="UP000504623">
    <property type="component" value="Unplaced"/>
</dbReference>
<dbReference type="AlphaFoldDB" id="A0A9B0WUG0"/>
<dbReference type="GO" id="GO:0009897">
    <property type="term" value="C:external side of plasma membrane"/>
    <property type="evidence" value="ECO:0007669"/>
    <property type="project" value="TreeGrafter"/>
</dbReference>
<keyword evidence="10" id="KW-0393">Immunoglobulin domain</keyword>
<feature type="chain" id="PRO_5038735966" evidence="11">
    <location>
        <begin position="25"/>
        <end position="456"/>
    </location>
</feature>
<dbReference type="InterPro" id="IPR010457">
    <property type="entry name" value="IgC2-like_lig-bd"/>
</dbReference>
<keyword evidence="4 11" id="KW-0732">Signal</keyword>
<keyword evidence="5" id="KW-0677">Repeat</keyword>
<dbReference type="CDD" id="cd00063">
    <property type="entry name" value="FN3"/>
    <property type="match status" value="1"/>
</dbReference>
<keyword evidence="9" id="KW-0325">Glycoprotein</keyword>
<keyword evidence="8 14" id="KW-0675">Receptor</keyword>
<organism evidence="13 14">
    <name type="scientific">Chrysochloris asiatica</name>
    <name type="common">Cape golden mole</name>
    <dbReference type="NCBI Taxonomy" id="185453"/>
    <lineage>
        <taxon>Eukaryota</taxon>
        <taxon>Metazoa</taxon>
        <taxon>Chordata</taxon>
        <taxon>Craniata</taxon>
        <taxon>Vertebrata</taxon>
        <taxon>Euteleostomi</taxon>
        <taxon>Mammalia</taxon>
        <taxon>Eutheria</taxon>
        <taxon>Afrotheria</taxon>
        <taxon>Chrysochloridae</taxon>
        <taxon>Chrysochlorinae</taxon>
        <taxon>Chrysochloris</taxon>
    </lineage>
</organism>
<dbReference type="InterPro" id="IPR013783">
    <property type="entry name" value="Ig-like_fold"/>
</dbReference>
<dbReference type="FunFam" id="2.60.40.10:FF:000879">
    <property type="entry name" value="Colony stimulating factor 3 receptor"/>
    <property type="match status" value="1"/>
</dbReference>
<dbReference type="InterPro" id="IPR036179">
    <property type="entry name" value="Ig-like_dom_sf"/>
</dbReference>
<dbReference type="InterPro" id="IPR036116">
    <property type="entry name" value="FN3_sf"/>
</dbReference>
<dbReference type="CTD" id="1441"/>
<evidence type="ECO:0000256" key="7">
    <source>
        <dbReference type="ARBA" id="ARBA00023136"/>
    </source>
</evidence>
<dbReference type="FunFam" id="2.60.40.10:FF:001234">
    <property type="entry name" value="Colony stimulating factor 3 receptor"/>
    <property type="match status" value="1"/>
</dbReference>
<comment type="subcellular location">
    <subcellularLocation>
        <location evidence="1">Membrane</location>
        <topology evidence="1">Single-pass type I membrane protein</topology>
    </subcellularLocation>
</comment>
<evidence type="ECO:0000256" key="8">
    <source>
        <dbReference type="ARBA" id="ARBA00023170"/>
    </source>
</evidence>
<dbReference type="SUPFAM" id="SSF49265">
    <property type="entry name" value="Fibronectin type III"/>
    <property type="match status" value="3"/>
</dbReference>
<evidence type="ECO:0000259" key="12">
    <source>
        <dbReference type="PROSITE" id="PS50853"/>
    </source>
</evidence>
<dbReference type="OrthoDB" id="9887129at2759"/>
<dbReference type="FunFam" id="2.60.40.10:FF:000465">
    <property type="entry name" value="Granulocyte colony-stimulating factor receptor"/>
    <property type="match status" value="1"/>
</dbReference>
<dbReference type="GO" id="GO:0004896">
    <property type="term" value="F:cytokine receptor activity"/>
    <property type="evidence" value="ECO:0007669"/>
    <property type="project" value="TreeGrafter"/>
</dbReference>
<proteinExistence type="inferred from homology"/>
<dbReference type="SUPFAM" id="SSF48726">
    <property type="entry name" value="Immunoglobulin"/>
    <property type="match status" value="1"/>
</dbReference>
<accession>A0A9B0WUG0</accession>
<evidence type="ECO:0000256" key="11">
    <source>
        <dbReference type="SAM" id="SignalP"/>
    </source>
</evidence>
<feature type="signal peptide" evidence="11">
    <location>
        <begin position="1"/>
        <end position="24"/>
    </location>
</feature>
<dbReference type="Gene3D" id="2.60.40.10">
    <property type="entry name" value="Immunoglobulins"/>
    <property type="match status" value="4"/>
</dbReference>
<protein>
    <submittedName>
        <fullName evidence="14">Granulocyte colony-stimulating factor receptor</fullName>
    </submittedName>
</protein>
<reference evidence="14" key="1">
    <citation type="submission" date="2025-08" db="UniProtKB">
        <authorList>
            <consortium name="RefSeq"/>
        </authorList>
    </citation>
    <scope>IDENTIFICATION</scope>
    <source>
        <tissue evidence="14">Spleen</tissue>
    </source>
</reference>
<evidence type="ECO:0000256" key="5">
    <source>
        <dbReference type="ARBA" id="ARBA00022737"/>
    </source>
</evidence>
<evidence type="ECO:0000256" key="4">
    <source>
        <dbReference type="ARBA" id="ARBA00022729"/>
    </source>
</evidence>
<dbReference type="PANTHER" id="PTHR23037:SF38">
    <property type="entry name" value="GRANULOCYTE COLONY-STIMULATING FACTOR RECEPTOR"/>
    <property type="match status" value="1"/>
</dbReference>
<evidence type="ECO:0000313" key="14">
    <source>
        <dbReference type="RefSeq" id="XP_006867677.1"/>
    </source>
</evidence>
<evidence type="ECO:0000256" key="10">
    <source>
        <dbReference type="ARBA" id="ARBA00023319"/>
    </source>
</evidence>
<evidence type="ECO:0000313" key="13">
    <source>
        <dbReference type="Proteomes" id="UP000504623"/>
    </source>
</evidence>
<dbReference type="GeneID" id="102818146"/>
<evidence type="ECO:0000256" key="3">
    <source>
        <dbReference type="ARBA" id="ARBA00022692"/>
    </source>
</evidence>
<dbReference type="PANTHER" id="PTHR23037">
    <property type="entry name" value="CYTOKINE RECEPTOR"/>
    <property type="match status" value="1"/>
</dbReference>
<comment type="similarity">
    <text evidence="2">Belongs to the type I cytokine receptor family. Type 2 subfamily.</text>
</comment>
<feature type="domain" description="Fibronectin type-III" evidence="12">
    <location>
        <begin position="236"/>
        <end position="333"/>
    </location>
</feature>
<dbReference type="InterPro" id="IPR003961">
    <property type="entry name" value="FN3_dom"/>
</dbReference>
<dbReference type="FunFam" id="2.60.40.10:FF:001209">
    <property type="entry name" value="Colony stimulating factor 3 receptor"/>
    <property type="match status" value="1"/>
</dbReference>
<sequence length="456" mass="51048">MEGLGTWSLITAALMILLLPGSLEECGHISLSDPIIHLGGPVTASCTIGQNCRHLKLQSEILWKLESEFQPGGRQQHLPDGSLESTITLPHLNHTQAHLSCYLRWGNSLQILDQTELQAGYPPPKPYNLFCLMNLTINSLICQWEPGPDSHLPTNYTLKSFQSRGNCQTQEKPIPDCIPAAGQSHCSIPRKYLLLYQNIGIRVQAENKLGTSLSPQLCFAPMDLVKLEPPILKALAPRPEGDPAQPGCLWLHWHSQNSTLFIKQKCELRYQPHLAEVSWALVAPLPSRILRHELCGLLPATAYILQLRCIRSPLPGHWSDWSPSVELNTTEQAPIVRLDTRWKQRQLDPRTKDVQLFWKPMPQEEDSGRIQGYLVSWRPLGQVGAALLLCNTTELSCTFQLPLEARKVVLVAYNTGGTSRPTLVDFMESRGKGGWQAKEHCDLGKLLTSLDLYLLI</sequence>
<gene>
    <name evidence="14" type="primary">CSF3R</name>
</gene>